<gene>
    <name evidence="3" type="ORF">EYF80_045564</name>
</gene>
<name>A0A4Z2FSQ8_9TELE</name>
<feature type="transmembrane region" description="Helical" evidence="2">
    <location>
        <begin position="173"/>
        <end position="193"/>
    </location>
</feature>
<protein>
    <submittedName>
        <fullName evidence="3">Uncharacterized protein</fullName>
    </submittedName>
</protein>
<keyword evidence="2" id="KW-0472">Membrane</keyword>
<keyword evidence="4" id="KW-1185">Reference proteome</keyword>
<evidence type="ECO:0000313" key="4">
    <source>
        <dbReference type="Proteomes" id="UP000314294"/>
    </source>
</evidence>
<dbReference type="AlphaFoldDB" id="A0A4Z2FSQ8"/>
<proteinExistence type="predicted"/>
<keyword evidence="2" id="KW-0812">Transmembrane</keyword>
<evidence type="ECO:0000256" key="2">
    <source>
        <dbReference type="SAM" id="Phobius"/>
    </source>
</evidence>
<accession>A0A4Z2FSQ8</accession>
<evidence type="ECO:0000256" key="1">
    <source>
        <dbReference type="SAM" id="MobiDB-lite"/>
    </source>
</evidence>
<comment type="caution">
    <text evidence="3">The sequence shown here is derived from an EMBL/GenBank/DDBJ whole genome shotgun (WGS) entry which is preliminary data.</text>
</comment>
<keyword evidence="2" id="KW-1133">Transmembrane helix</keyword>
<evidence type="ECO:0000313" key="3">
    <source>
        <dbReference type="EMBL" id="TNN44236.1"/>
    </source>
</evidence>
<reference evidence="3 4" key="1">
    <citation type="submission" date="2019-03" db="EMBL/GenBank/DDBJ databases">
        <title>First draft genome of Liparis tanakae, snailfish: a comprehensive survey of snailfish specific genes.</title>
        <authorList>
            <person name="Kim W."/>
            <person name="Song I."/>
            <person name="Jeong J.-H."/>
            <person name="Kim D."/>
            <person name="Kim S."/>
            <person name="Ryu S."/>
            <person name="Song J.Y."/>
            <person name="Lee S.K."/>
        </authorList>
    </citation>
    <scope>NUCLEOTIDE SEQUENCE [LARGE SCALE GENOMIC DNA]</scope>
    <source>
        <tissue evidence="3">Muscle</tissue>
    </source>
</reference>
<organism evidence="3 4">
    <name type="scientific">Liparis tanakae</name>
    <name type="common">Tanaka's snailfish</name>
    <dbReference type="NCBI Taxonomy" id="230148"/>
    <lineage>
        <taxon>Eukaryota</taxon>
        <taxon>Metazoa</taxon>
        <taxon>Chordata</taxon>
        <taxon>Craniata</taxon>
        <taxon>Vertebrata</taxon>
        <taxon>Euteleostomi</taxon>
        <taxon>Actinopterygii</taxon>
        <taxon>Neopterygii</taxon>
        <taxon>Teleostei</taxon>
        <taxon>Neoteleostei</taxon>
        <taxon>Acanthomorphata</taxon>
        <taxon>Eupercaria</taxon>
        <taxon>Perciformes</taxon>
        <taxon>Cottioidei</taxon>
        <taxon>Cottales</taxon>
        <taxon>Liparidae</taxon>
        <taxon>Liparis</taxon>
    </lineage>
</organism>
<sequence length="209" mass="21894">MLYLSWLEAFCITSNHLEEEQDGKLVSRLNCTSLSFTLPASPPPVGRRSPRGVLLVFGLHHVAQAGVGESLREVRVRRHEAVVVEARPQAGGAEAEALALGAARPAQGAVALGGQVVEVAEGGGFVDGRRPGAVRRPACSQKEKKTSNDPSADASQRRGAGRAAHAPALISPLFFGLIGAALGSAASFSFPFLRMGLREGVLLREGRVA</sequence>
<feature type="region of interest" description="Disordered" evidence="1">
    <location>
        <begin position="128"/>
        <end position="160"/>
    </location>
</feature>
<dbReference type="Proteomes" id="UP000314294">
    <property type="component" value="Unassembled WGS sequence"/>
</dbReference>
<dbReference type="EMBL" id="SRLO01000916">
    <property type="protein sequence ID" value="TNN44236.1"/>
    <property type="molecule type" value="Genomic_DNA"/>
</dbReference>